<evidence type="ECO:0000259" key="6">
    <source>
        <dbReference type="Pfam" id="PF00425"/>
    </source>
</evidence>
<dbReference type="SUPFAM" id="SSF56322">
    <property type="entry name" value="ADC synthase"/>
    <property type="match status" value="1"/>
</dbReference>
<dbReference type="AlphaFoldDB" id="A0ABD5IWR7"/>
<dbReference type="NCBIfam" id="TIGR00543">
    <property type="entry name" value="isochor_syn"/>
    <property type="match status" value="1"/>
</dbReference>
<accession>A0ABD5IWR7</accession>
<dbReference type="InterPro" id="IPR004561">
    <property type="entry name" value="IsoChor_synthase"/>
</dbReference>
<evidence type="ECO:0000256" key="1">
    <source>
        <dbReference type="ARBA" id="ARBA00000799"/>
    </source>
</evidence>
<comment type="catalytic activity">
    <reaction evidence="1">
        <text>chorismate = isochorismate</text>
        <dbReference type="Rhea" id="RHEA:18985"/>
        <dbReference type="ChEBI" id="CHEBI:29748"/>
        <dbReference type="ChEBI" id="CHEBI:29780"/>
        <dbReference type="EC" id="5.4.4.2"/>
    </reaction>
</comment>
<dbReference type="InterPro" id="IPR015890">
    <property type="entry name" value="Chorismate_C"/>
</dbReference>
<dbReference type="Proteomes" id="UP001339962">
    <property type="component" value="Unassembled WGS sequence"/>
</dbReference>
<dbReference type="InterPro" id="IPR005801">
    <property type="entry name" value="ADC_synthase"/>
</dbReference>
<dbReference type="NCBIfam" id="NF005380">
    <property type="entry name" value="PRK06923.1"/>
    <property type="match status" value="1"/>
</dbReference>
<comment type="similarity">
    <text evidence="2">Belongs to the isochorismate synthase family.</text>
</comment>
<dbReference type="RefSeq" id="WP_183187106.1">
    <property type="nucleotide sequence ID" value="NZ_JACIDF010000011.1"/>
</dbReference>
<name>A0ABD5IWR7_9BACL</name>
<reference evidence="7 8" key="1">
    <citation type="submission" date="2023-03" db="EMBL/GenBank/DDBJ databases">
        <title>Bacillus Genome Sequencing.</title>
        <authorList>
            <person name="Dunlap C."/>
        </authorList>
    </citation>
    <scope>NUCLEOTIDE SEQUENCE [LARGE SCALE GENOMIC DNA]</scope>
    <source>
        <strain evidence="7 8">NRS-38</strain>
    </source>
</reference>
<evidence type="ECO:0000256" key="5">
    <source>
        <dbReference type="ARBA" id="ARBA00041564"/>
    </source>
</evidence>
<dbReference type="Gene3D" id="3.60.120.10">
    <property type="entry name" value="Anthranilate synthase"/>
    <property type="match status" value="1"/>
</dbReference>
<dbReference type="PANTHER" id="PTHR42839">
    <property type="entry name" value="ISOCHORISMATE SYNTHASE ENTC"/>
    <property type="match status" value="1"/>
</dbReference>
<evidence type="ECO:0000313" key="7">
    <source>
        <dbReference type="EMBL" id="MED5052792.1"/>
    </source>
</evidence>
<proteinExistence type="inferred from homology"/>
<dbReference type="EC" id="5.4.4.2" evidence="3"/>
<evidence type="ECO:0000313" key="8">
    <source>
        <dbReference type="Proteomes" id="UP001339962"/>
    </source>
</evidence>
<dbReference type="Pfam" id="PF00425">
    <property type="entry name" value="Chorismate_bind"/>
    <property type="match status" value="1"/>
</dbReference>
<dbReference type="GO" id="GO:0008909">
    <property type="term" value="F:isochorismate synthase activity"/>
    <property type="evidence" value="ECO:0007669"/>
    <property type="project" value="UniProtKB-EC"/>
</dbReference>
<dbReference type="EMBL" id="JARTLI010000035">
    <property type="protein sequence ID" value="MED5052792.1"/>
    <property type="molecule type" value="Genomic_DNA"/>
</dbReference>
<protein>
    <recommendedName>
        <fullName evidence="3">isochorismate synthase</fullName>
        <ecNumber evidence="3">5.4.4.2</ecNumber>
    </recommendedName>
    <alternativeName>
        <fullName evidence="5">Isochorismate mutase</fullName>
    </alternativeName>
</protein>
<organism evidence="7 8">
    <name type="scientific">Anoxybacteroides rupiense</name>
    <dbReference type="NCBI Taxonomy" id="311460"/>
    <lineage>
        <taxon>Bacteria</taxon>
        <taxon>Bacillati</taxon>
        <taxon>Bacillota</taxon>
        <taxon>Bacilli</taxon>
        <taxon>Bacillales</taxon>
        <taxon>Anoxybacillaceae</taxon>
        <taxon>Anoxybacteroides</taxon>
    </lineage>
</organism>
<sequence length="412" mass="45152">MQTKTMNHATAEQLLAEYKAGASFFLASPRQTLLAQGMVAVVPTNGYENEKAQIMNHIKQVLKRVKQQGISHHPMVVGAIPFDHLYPAQLMVPSEVEWAGPLSFGQWKEPIEQQTDREYKVTPIPSPEGYKDAVGQGLQRIKAGDLRKIVLSRSLQLTSTQKVDIPRLLRQLAVHNPTGYTFAAALPDRVVRADAAPHEITGNRTLVGASPELLVAKSGMQVIANPLAGSAPRSSDPEEDRRRAQELLSSAKNRHEHAVVIEAVANALRPFCKTLDVPEEPSLIHTETMWHLSTVIRGELSSSSITSLDLAFALHPTPAVCGTPTPVAKQAIQEIEPFERGFFTGMVGWCNEEGDGEWIVTIRCAEIEDHTLRLFAGAGVVEGSKPEEELAETSAKFRTMLLAMGLNDDILK</sequence>
<keyword evidence="4" id="KW-0413">Isomerase</keyword>
<dbReference type="PANTHER" id="PTHR42839:SF2">
    <property type="entry name" value="ISOCHORISMATE SYNTHASE ENTC"/>
    <property type="match status" value="1"/>
</dbReference>
<comment type="caution">
    <text evidence="7">The sequence shown here is derived from an EMBL/GenBank/DDBJ whole genome shotgun (WGS) entry which is preliminary data.</text>
</comment>
<evidence type="ECO:0000256" key="3">
    <source>
        <dbReference type="ARBA" id="ARBA00012824"/>
    </source>
</evidence>
<evidence type="ECO:0000256" key="2">
    <source>
        <dbReference type="ARBA" id="ARBA00005297"/>
    </source>
</evidence>
<feature type="domain" description="Chorismate-utilising enzyme C-terminal" evidence="6">
    <location>
        <begin position="127"/>
        <end position="396"/>
    </location>
</feature>
<evidence type="ECO:0000256" key="4">
    <source>
        <dbReference type="ARBA" id="ARBA00023235"/>
    </source>
</evidence>
<gene>
    <name evidence="7" type="primary">dhbC</name>
    <name evidence="7" type="ORF">P9850_13350</name>
</gene>